<sequence length="350" mass="39539">MKKKIAISIIVLLVGLRIALPYVVKVYVNKTLQNMESYTGHVNDIDLALYRGAYVIKDLNIFKINGEKKLPFISIKKTDLSIQWKSVFKGSIVGEVICLNPIVNFAFANSDTKTQDGTEEDWTNLIKELLPIKINRFEVAKGTVNLINGISEPSTDVKFTNFNATIENIRNVIDKNVKLPSPVRATADLEGLGGNMVLNANMQLLKEIPDLEYDLKILDMEAVKLNPMAEYYGDINFEKGKISLVSELAIKDQQILGYFKPIGNGVKVFKFKEDEKRSPKRYVKELGVELGKIALTNFKKNQVASRIPIKGNIDKVQTSFWPIFFSSLSNAYRKAFLKKVEAKTFFTELE</sequence>
<proteinExistence type="predicted"/>
<organism evidence="1 2">
    <name type="scientific">Lacihabitans lacunae</name>
    <dbReference type="NCBI Taxonomy" id="1028214"/>
    <lineage>
        <taxon>Bacteria</taxon>
        <taxon>Pseudomonadati</taxon>
        <taxon>Bacteroidota</taxon>
        <taxon>Cytophagia</taxon>
        <taxon>Cytophagales</taxon>
        <taxon>Leadbetterellaceae</taxon>
        <taxon>Lacihabitans</taxon>
    </lineage>
</organism>
<keyword evidence="2" id="KW-1185">Reference proteome</keyword>
<comment type="caution">
    <text evidence="1">The sequence shown here is derived from an EMBL/GenBank/DDBJ whole genome shotgun (WGS) entry which is preliminary data.</text>
</comment>
<accession>A0ABV7YVD3</accession>
<dbReference type="EMBL" id="JBHRYQ010000001">
    <property type="protein sequence ID" value="MFC3810222.1"/>
    <property type="molecule type" value="Genomic_DNA"/>
</dbReference>
<reference evidence="2" key="1">
    <citation type="journal article" date="2019" name="Int. J. Syst. Evol. Microbiol.">
        <title>The Global Catalogue of Microorganisms (GCM) 10K type strain sequencing project: providing services to taxonomists for standard genome sequencing and annotation.</title>
        <authorList>
            <consortium name="The Broad Institute Genomics Platform"/>
            <consortium name="The Broad Institute Genome Sequencing Center for Infectious Disease"/>
            <person name="Wu L."/>
            <person name="Ma J."/>
        </authorList>
    </citation>
    <scope>NUCLEOTIDE SEQUENCE [LARGE SCALE GENOMIC DNA]</scope>
    <source>
        <strain evidence="2">CECT 7956</strain>
    </source>
</reference>
<name>A0ABV7YVD3_9BACT</name>
<evidence type="ECO:0000313" key="2">
    <source>
        <dbReference type="Proteomes" id="UP001595616"/>
    </source>
</evidence>
<evidence type="ECO:0000313" key="1">
    <source>
        <dbReference type="EMBL" id="MFC3810222.1"/>
    </source>
</evidence>
<protein>
    <submittedName>
        <fullName evidence="1">DUF748 domain-containing protein</fullName>
    </submittedName>
</protein>
<gene>
    <name evidence="1" type="ORF">ACFOOI_06125</name>
</gene>
<dbReference type="Proteomes" id="UP001595616">
    <property type="component" value="Unassembled WGS sequence"/>
</dbReference>
<dbReference type="RefSeq" id="WP_379836166.1">
    <property type="nucleotide sequence ID" value="NZ_JBHRYQ010000001.1"/>
</dbReference>